<dbReference type="AlphaFoldDB" id="A0A1E4REX9"/>
<evidence type="ECO:0000256" key="4">
    <source>
        <dbReference type="SAM" id="SignalP"/>
    </source>
</evidence>
<evidence type="ECO:0000313" key="5">
    <source>
        <dbReference type="EMBL" id="ODV65675.1"/>
    </source>
</evidence>
<sequence>MWQLIILLTLVGLGQASIFDFLNHQFHGNGEEQRTEQNPLKFEEDTLNRNCNKYLCPDTLLCVDKPKLCPCPYPSSQLKCMLPNERYICISKPSGEDLEGKYDDPRNNWKVDAKNDDIRDCGWVNRAWRDLL</sequence>
<evidence type="ECO:0000256" key="1">
    <source>
        <dbReference type="ARBA" id="ARBA00010545"/>
    </source>
</evidence>
<dbReference type="InterPro" id="IPR034543">
    <property type="entry name" value="LCL2"/>
</dbReference>
<feature type="signal peptide" evidence="4">
    <location>
        <begin position="1"/>
        <end position="16"/>
    </location>
</feature>
<keyword evidence="3 4" id="KW-0732">Signal</keyword>
<evidence type="ECO:0000256" key="3">
    <source>
        <dbReference type="ARBA" id="ARBA00022729"/>
    </source>
</evidence>
<protein>
    <recommendedName>
        <fullName evidence="2">Long chronological lifespan protein 2</fullName>
    </recommendedName>
</protein>
<dbReference type="CDD" id="cd23996">
    <property type="entry name" value="LCL2-like"/>
    <property type="match status" value="1"/>
</dbReference>
<reference evidence="6" key="1">
    <citation type="submission" date="2016-05" db="EMBL/GenBank/DDBJ databases">
        <title>Comparative genomics of biotechnologically important yeasts.</title>
        <authorList>
            <consortium name="DOE Joint Genome Institute"/>
            <person name="Riley R."/>
            <person name="Haridas S."/>
            <person name="Wolfe K.H."/>
            <person name="Lopes M.R."/>
            <person name="Hittinger C.T."/>
            <person name="Goker M."/>
            <person name="Salamov A."/>
            <person name="Wisecaver J."/>
            <person name="Long T.M."/>
            <person name="Aerts A.L."/>
            <person name="Barry K."/>
            <person name="Choi C."/>
            <person name="Clum A."/>
            <person name="Coughlan A.Y."/>
            <person name="Deshpande S."/>
            <person name="Douglass A.P."/>
            <person name="Hanson S.J."/>
            <person name="Klenk H.-P."/>
            <person name="Labutti K."/>
            <person name="Lapidus A."/>
            <person name="Lindquist E."/>
            <person name="Lipzen A."/>
            <person name="Meier-Kolthoff J.P."/>
            <person name="Ohm R.A."/>
            <person name="Otillar R.P."/>
            <person name="Pangilinan J."/>
            <person name="Peng Y."/>
            <person name="Rokas A."/>
            <person name="Rosa C.A."/>
            <person name="Scheuner C."/>
            <person name="Sibirny A.A."/>
            <person name="Slot J.C."/>
            <person name="Stielow J.B."/>
            <person name="Sun H."/>
            <person name="Kurtzman C.P."/>
            <person name="Blackwell M."/>
            <person name="Grigoriev I.V."/>
            <person name="Jeffries T.W."/>
        </authorList>
    </citation>
    <scope>NUCLEOTIDE SEQUENCE [LARGE SCALE GENOMIC DNA]</scope>
    <source>
        <strain evidence="6">NRRL Y-1933</strain>
    </source>
</reference>
<dbReference type="GO" id="GO:0036503">
    <property type="term" value="P:ERAD pathway"/>
    <property type="evidence" value="ECO:0007669"/>
    <property type="project" value="TreeGrafter"/>
</dbReference>
<keyword evidence="6" id="KW-1185">Reference proteome</keyword>
<dbReference type="Proteomes" id="UP000095085">
    <property type="component" value="Unassembled WGS sequence"/>
</dbReference>
<name>A0A1E4REX9_9ASCO</name>
<dbReference type="EMBL" id="KV454544">
    <property type="protein sequence ID" value="ODV65675.1"/>
    <property type="molecule type" value="Genomic_DNA"/>
</dbReference>
<dbReference type="PANTHER" id="PTHR38425:SF1">
    <property type="entry name" value="LONG CHRONOLOGICAL LIFESPAN PROTEIN 2"/>
    <property type="match status" value="1"/>
</dbReference>
<dbReference type="STRING" id="984485.A0A1E4REX9"/>
<comment type="similarity">
    <text evidence="1">Belongs to the LCL2 family.</text>
</comment>
<dbReference type="RefSeq" id="XP_020074742.1">
    <property type="nucleotide sequence ID" value="XM_020218951.1"/>
</dbReference>
<feature type="chain" id="PRO_5009162246" description="Long chronological lifespan protein 2" evidence="4">
    <location>
        <begin position="17"/>
        <end position="132"/>
    </location>
</feature>
<dbReference type="PANTHER" id="PTHR38425">
    <property type="entry name" value="LONG CHRONOLOGICAL LIFESPAN PROTEIN 2"/>
    <property type="match status" value="1"/>
</dbReference>
<organism evidence="5 6">
    <name type="scientific">Hyphopichia burtonii NRRL Y-1933</name>
    <dbReference type="NCBI Taxonomy" id="984485"/>
    <lineage>
        <taxon>Eukaryota</taxon>
        <taxon>Fungi</taxon>
        <taxon>Dikarya</taxon>
        <taxon>Ascomycota</taxon>
        <taxon>Saccharomycotina</taxon>
        <taxon>Pichiomycetes</taxon>
        <taxon>Debaryomycetaceae</taxon>
        <taxon>Hyphopichia</taxon>
    </lineage>
</organism>
<accession>A0A1E4REX9</accession>
<gene>
    <name evidence="5" type="ORF">HYPBUDRAFT_113211</name>
</gene>
<evidence type="ECO:0000313" key="6">
    <source>
        <dbReference type="Proteomes" id="UP000095085"/>
    </source>
</evidence>
<dbReference type="GeneID" id="30993501"/>
<proteinExistence type="inferred from homology"/>
<dbReference type="OrthoDB" id="2234316at2759"/>
<evidence type="ECO:0000256" key="2">
    <source>
        <dbReference type="ARBA" id="ARBA00018534"/>
    </source>
</evidence>